<evidence type="ECO:0000256" key="2">
    <source>
        <dbReference type="ARBA" id="ARBA00022475"/>
    </source>
</evidence>
<keyword evidence="2" id="KW-1003">Cell membrane</keyword>
<dbReference type="GO" id="GO:1902600">
    <property type="term" value="P:proton transmembrane transport"/>
    <property type="evidence" value="ECO:0007669"/>
    <property type="project" value="TreeGrafter"/>
</dbReference>
<dbReference type="Proteomes" id="UP000504606">
    <property type="component" value="Unplaced"/>
</dbReference>
<dbReference type="RefSeq" id="XP_026288076.1">
    <property type="nucleotide sequence ID" value="XM_026432291.1"/>
</dbReference>
<name>A0A6J1TBD4_FRAOC</name>
<dbReference type="Gene3D" id="2.70.150.10">
    <property type="entry name" value="Calcium-transporting ATPase, cytoplasmic transduction domain A"/>
    <property type="match status" value="1"/>
</dbReference>
<evidence type="ECO:0000256" key="1">
    <source>
        <dbReference type="ARBA" id="ARBA00004651"/>
    </source>
</evidence>
<evidence type="ECO:0000256" key="3">
    <source>
        <dbReference type="SAM" id="Phobius"/>
    </source>
</evidence>
<proteinExistence type="predicted"/>
<dbReference type="InterPro" id="IPR023298">
    <property type="entry name" value="ATPase_P-typ_TM_dom_sf"/>
</dbReference>
<comment type="subcellular location">
    <subcellularLocation>
        <location evidence="1">Cell membrane</location>
        <topology evidence="1">Multi-pass membrane protein</topology>
    </subcellularLocation>
</comment>
<dbReference type="GO" id="GO:0005391">
    <property type="term" value="F:P-type sodium:potassium-exchanging transporter activity"/>
    <property type="evidence" value="ECO:0007669"/>
    <property type="project" value="TreeGrafter"/>
</dbReference>
<dbReference type="GO" id="GO:0030007">
    <property type="term" value="P:intracellular potassium ion homeostasis"/>
    <property type="evidence" value="ECO:0007669"/>
    <property type="project" value="TreeGrafter"/>
</dbReference>
<dbReference type="GO" id="GO:1990573">
    <property type="term" value="P:potassium ion import across plasma membrane"/>
    <property type="evidence" value="ECO:0007669"/>
    <property type="project" value="TreeGrafter"/>
</dbReference>
<dbReference type="OrthoDB" id="3352408at2759"/>
<dbReference type="GO" id="GO:0005886">
    <property type="term" value="C:plasma membrane"/>
    <property type="evidence" value="ECO:0007669"/>
    <property type="project" value="UniProtKB-SubCell"/>
</dbReference>
<keyword evidence="3" id="KW-1133">Transmembrane helix</keyword>
<dbReference type="GO" id="GO:0006883">
    <property type="term" value="P:intracellular sodium ion homeostasis"/>
    <property type="evidence" value="ECO:0007669"/>
    <property type="project" value="TreeGrafter"/>
</dbReference>
<dbReference type="KEGG" id="foc:113213277"/>
<keyword evidence="3" id="KW-0472">Membrane</keyword>
<dbReference type="PANTHER" id="PTHR43294">
    <property type="entry name" value="SODIUM/POTASSIUM-TRANSPORTING ATPASE SUBUNIT ALPHA"/>
    <property type="match status" value="1"/>
</dbReference>
<evidence type="ECO:0000259" key="4">
    <source>
        <dbReference type="SMART" id="SM00831"/>
    </source>
</evidence>
<dbReference type="SUPFAM" id="SSF81665">
    <property type="entry name" value="Calcium ATPase, transmembrane domain M"/>
    <property type="match status" value="1"/>
</dbReference>
<evidence type="ECO:0000313" key="6">
    <source>
        <dbReference type="RefSeq" id="XP_026288076.1"/>
    </source>
</evidence>
<keyword evidence="3" id="KW-0812">Transmembrane</keyword>
<dbReference type="AlphaFoldDB" id="A0A6J1TBD4"/>
<feature type="transmembrane region" description="Helical" evidence="3">
    <location>
        <begin position="83"/>
        <end position="104"/>
    </location>
</feature>
<reference evidence="6" key="1">
    <citation type="submission" date="2025-08" db="UniProtKB">
        <authorList>
            <consortium name="RefSeq"/>
        </authorList>
    </citation>
    <scope>IDENTIFICATION</scope>
    <source>
        <tissue evidence="6">Whole organism</tissue>
    </source>
</reference>
<accession>A0A6J1TBD4</accession>
<gene>
    <name evidence="6" type="primary">LOC113213277</name>
</gene>
<dbReference type="Pfam" id="PF00690">
    <property type="entry name" value="Cation_ATPase_N"/>
    <property type="match status" value="1"/>
</dbReference>
<keyword evidence="5" id="KW-1185">Reference proteome</keyword>
<dbReference type="Gene3D" id="1.20.1110.10">
    <property type="entry name" value="Calcium-transporting ATPase, transmembrane domain"/>
    <property type="match status" value="1"/>
</dbReference>
<protein>
    <submittedName>
        <fullName evidence="6">Sodium/potassium-transporting ATPase subunit alpha-A</fullName>
    </submittedName>
</protein>
<dbReference type="InterPro" id="IPR004014">
    <property type="entry name" value="ATPase_P-typ_cation-transptr_N"/>
</dbReference>
<feature type="domain" description="Cation-transporting P-type ATPase N-terminal" evidence="4">
    <location>
        <begin position="29"/>
        <end position="103"/>
    </location>
</feature>
<evidence type="ECO:0000313" key="5">
    <source>
        <dbReference type="Proteomes" id="UP000504606"/>
    </source>
</evidence>
<dbReference type="GeneID" id="113213277"/>
<dbReference type="SMART" id="SM00831">
    <property type="entry name" value="Cation_ATPase_N"/>
    <property type="match status" value="1"/>
</dbReference>
<dbReference type="InterPro" id="IPR050510">
    <property type="entry name" value="Cation_transp_ATPase_P-type"/>
</dbReference>
<dbReference type="PANTHER" id="PTHR43294:SF21">
    <property type="entry name" value="CATION TRANSPORTING ATPASE"/>
    <property type="match status" value="1"/>
</dbReference>
<dbReference type="PRINTS" id="PR00121">
    <property type="entry name" value="NAKATPASE"/>
</dbReference>
<dbReference type="GO" id="GO:0036376">
    <property type="term" value="P:sodium ion export across plasma membrane"/>
    <property type="evidence" value="ECO:0007669"/>
    <property type="project" value="TreeGrafter"/>
</dbReference>
<organism evidence="5 6">
    <name type="scientific">Frankliniella occidentalis</name>
    <name type="common">Western flower thrips</name>
    <name type="synonym">Euthrips occidentalis</name>
    <dbReference type="NCBI Taxonomy" id="133901"/>
    <lineage>
        <taxon>Eukaryota</taxon>
        <taxon>Metazoa</taxon>
        <taxon>Ecdysozoa</taxon>
        <taxon>Arthropoda</taxon>
        <taxon>Hexapoda</taxon>
        <taxon>Insecta</taxon>
        <taxon>Pterygota</taxon>
        <taxon>Neoptera</taxon>
        <taxon>Paraneoptera</taxon>
        <taxon>Thysanoptera</taxon>
        <taxon>Terebrantia</taxon>
        <taxon>Thripoidea</taxon>
        <taxon>Thripidae</taxon>
        <taxon>Frankliniella</taxon>
    </lineage>
</organism>
<feature type="transmembrane region" description="Helical" evidence="3">
    <location>
        <begin position="116"/>
        <end position="136"/>
    </location>
</feature>
<sequence length="152" mass="17347">MATSSNNTVFHYGHRDHTLEDLKHEEVYDDHSIPLTELCARLETDLDVGLDEGEARRRLQENGPNALPRIPPKAWWRLLLKHVFGAFSVLLWVAAVLCIVCYLVEEHMHPDGPKDNLFLGVLILIIIAITSVFGYFQASSVYEQEVVPLNRR</sequence>